<reference evidence="2 3" key="1">
    <citation type="submission" date="2016-12" db="EMBL/GenBank/DDBJ databases">
        <authorList>
            <person name="Song W.-J."/>
            <person name="Kurnit D.M."/>
        </authorList>
    </citation>
    <scope>NUCLEOTIDE SEQUENCE [LARGE SCALE GENOMIC DNA]</scope>
    <source>
        <strain evidence="2 3">IMCC3135</strain>
    </source>
</reference>
<sequence>MEHFVDAIRQYAQFEGRTGRKEFWMYMLFYMIFVVVLAILDGLLGTMILGLIFGLAMFVPSLSIGARRLHDTGKSGWWQLITLVPFVGFIILIIFLIKESDGDNEYGPSHKMGPGRKMIA</sequence>
<dbReference type="GO" id="GO:0005886">
    <property type="term" value="C:plasma membrane"/>
    <property type="evidence" value="ECO:0007669"/>
    <property type="project" value="TreeGrafter"/>
</dbReference>
<dbReference type="Pfam" id="PF05656">
    <property type="entry name" value="DUF805"/>
    <property type="match status" value="1"/>
</dbReference>
<dbReference type="PANTHER" id="PTHR34980">
    <property type="entry name" value="INNER MEMBRANE PROTEIN-RELATED-RELATED"/>
    <property type="match status" value="1"/>
</dbReference>
<name>A0A2Z2NXT0_9GAMM</name>
<dbReference type="EMBL" id="CP018632">
    <property type="protein sequence ID" value="ASJ76266.1"/>
    <property type="molecule type" value="Genomic_DNA"/>
</dbReference>
<dbReference type="OrthoDB" id="9812349at2"/>
<evidence type="ECO:0000256" key="1">
    <source>
        <dbReference type="SAM" id="Phobius"/>
    </source>
</evidence>
<organism evidence="2 3">
    <name type="scientific">Granulosicoccus antarcticus IMCC3135</name>
    <dbReference type="NCBI Taxonomy" id="1192854"/>
    <lineage>
        <taxon>Bacteria</taxon>
        <taxon>Pseudomonadati</taxon>
        <taxon>Pseudomonadota</taxon>
        <taxon>Gammaproteobacteria</taxon>
        <taxon>Chromatiales</taxon>
        <taxon>Granulosicoccaceae</taxon>
        <taxon>Granulosicoccus</taxon>
    </lineage>
</organism>
<dbReference type="KEGG" id="gai:IMCC3135_31085"/>
<protein>
    <submittedName>
        <fullName evidence="2">Inner membrane protein YhaH</fullName>
    </submittedName>
</protein>
<dbReference type="RefSeq" id="WP_088921066.1">
    <property type="nucleotide sequence ID" value="NZ_CP018632.1"/>
</dbReference>
<dbReference type="Proteomes" id="UP000250079">
    <property type="component" value="Chromosome"/>
</dbReference>
<proteinExistence type="predicted"/>
<feature type="transmembrane region" description="Helical" evidence="1">
    <location>
        <begin position="23"/>
        <end position="40"/>
    </location>
</feature>
<evidence type="ECO:0000313" key="3">
    <source>
        <dbReference type="Proteomes" id="UP000250079"/>
    </source>
</evidence>
<dbReference type="PANTHER" id="PTHR34980:SF2">
    <property type="entry name" value="INNER MEMBRANE PROTEIN YHAH-RELATED"/>
    <property type="match status" value="1"/>
</dbReference>
<feature type="transmembrane region" description="Helical" evidence="1">
    <location>
        <begin position="46"/>
        <end position="65"/>
    </location>
</feature>
<feature type="transmembrane region" description="Helical" evidence="1">
    <location>
        <begin position="77"/>
        <end position="97"/>
    </location>
</feature>
<keyword evidence="1" id="KW-0812">Transmembrane</keyword>
<evidence type="ECO:0000313" key="2">
    <source>
        <dbReference type="EMBL" id="ASJ76266.1"/>
    </source>
</evidence>
<dbReference type="InterPro" id="IPR008523">
    <property type="entry name" value="DUF805"/>
</dbReference>
<keyword evidence="3" id="KW-1185">Reference proteome</keyword>
<accession>A0A2Z2NXT0</accession>
<keyword evidence="1" id="KW-1133">Transmembrane helix</keyword>
<gene>
    <name evidence="2" type="primary">yhaH</name>
    <name evidence="2" type="ORF">IMCC3135_31085</name>
</gene>
<dbReference type="AlphaFoldDB" id="A0A2Z2NXT0"/>
<keyword evidence="1" id="KW-0472">Membrane</keyword>